<evidence type="ECO:0000313" key="2">
    <source>
        <dbReference type="Proteomes" id="UP001151699"/>
    </source>
</evidence>
<protein>
    <submittedName>
        <fullName evidence="1">Uncharacterized protein</fullName>
    </submittedName>
</protein>
<sequence>MTIGYLAKRLNAATVQETKTFFRIEVNKYVERLLANKQVFKAERVLSNVNVNAKLYFYEFYESCDDSEVRGVIINYLKKVLGDEYEREHLQMTTELKALKMVKCDEALRTKYPDAISLEQFKGLDVQIQKELLSEWDLDDEMISLVKIHESHLPDYVLNSLARRSIFMENELENVDLLVQRLTSSGSMTANIQMLKSRPYSLKIIKSILDRNLHQFLIEDFVEVNDLIEIAPQYPQYQDEIELCVDLKKVELSNTAAISSMISKYLKKKNPDFDKEHPLVNLVEIFLQKNASIDALSPDEFKEIPLLKTILQKFQSSGDRNDFHVTLQDLVKRFESVDLNSIKADAGGEELNFSNPSMFETRTK</sequence>
<organism evidence="1 2">
    <name type="scientific">Pseudolycoriella hygida</name>
    <dbReference type="NCBI Taxonomy" id="35572"/>
    <lineage>
        <taxon>Eukaryota</taxon>
        <taxon>Metazoa</taxon>
        <taxon>Ecdysozoa</taxon>
        <taxon>Arthropoda</taxon>
        <taxon>Hexapoda</taxon>
        <taxon>Insecta</taxon>
        <taxon>Pterygota</taxon>
        <taxon>Neoptera</taxon>
        <taxon>Endopterygota</taxon>
        <taxon>Diptera</taxon>
        <taxon>Nematocera</taxon>
        <taxon>Sciaroidea</taxon>
        <taxon>Sciaridae</taxon>
        <taxon>Pseudolycoriella</taxon>
    </lineage>
</organism>
<proteinExistence type="predicted"/>
<evidence type="ECO:0000313" key="1">
    <source>
        <dbReference type="EMBL" id="KAJ6644084.1"/>
    </source>
</evidence>
<dbReference type="OrthoDB" id="2018754at2759"/>
<comment type="caution">
    <text evidence="1">The sequence shown here is derived from an EMBL/GenBank/DDBJ whole genome shotgun (WGS) entry which is preliminary data.</text>
</comment>
<name>A0A9Q0S436_9DIPT</name>
<gene>
    <name evidence="1" type="ORF">Bhyg_09050</name>
</gene>
<reference evidence="1" key="1">
    <citation type="submission" date="2022-07" db="EMBL/GenBank/DDBJ databases">
        <authorList>
            <person name="Trinca V."/>
            <person name="Uliana J.V.C."/>
            <person name="Torres T.T."/>
            <person name="Ward R.J."/>
            <person name="Monesi N."/>
        </authorList>
    </citation>
    <scope>NUCLEOTIDE SEQUENCE</scope>
    <source>
        <strain evidence="1">HSMRA1968</strain>
        <tissue evidence="1">Whole embryos</tissue>
    </source>
</reference>
<keyword evidence="2" id="KW-1185">Reference proteome</keyword>
<dbReference type="Proteomes" id="UP001151699">
    <property type="component" value="Chromosome B"/>
</dbReference>
<dbReference type="AlphaFoldDB" id="A0A9Q0S436"/>
<dbReference type="EMBL" id="WJQU01000002">
    <property type="protein sequence ID" value="KAJ6644084.1"/>
    <property type="molecule type" value="Genomic_DNA"/>
</dbReference>
<accession>A0A9Q0S436</accession>